<organism evidence="2 3">
    <name type="scientific">Vermiconidia calcicola</name>
    <dbReference type="NCBI Taxonomy" id="1690605"/>
    <lineage>
        <taxon>Eukaryota</taxon>
        <taxon>Fungi</taxon>
        <taxon>Dikarya</taxon>
        <taxon>Ascomycota</taxon>
        <taxon>Pezizomycotina</taxon>
        <taxon>Dothideomycetes</taxon>
        <taxon>Dothideomycetidae</taxon>
        <taxon>Mycosphaerellales</taxon>
        <taxon>Extremaceae</taxon>
        <taxon>Vermiconidia</taxon>
    </lineage>
</organism>
<evidence type="ECO:0000313" key="3">
    <source>
        <dbReference type="Proteomes" id="UP001345827"/>
    </source>
</evidence>
<feature type="region of interest" description="Disordered" evidence="1">
    <location>
        <begin position="95"/>
        <end position="144"/>
    </location>
</feature>
<gene>
    <name evidence="2" type="ORF">LTR25_008494</name>
</gene>
<comment type="caution">
    <text evidence="2">The sequence shown here is derived from an EMBL/GenBank/DDBJ whole genome shotgun (WGS) entry which is preliminary data.</text>
</comment>
<dbReference type="EMBL" id="JAXLQG010000017">
    <property type="protein sequence ID" value="KAK5531385.1"/>
    <property type="molecule type" value="Genomic_DNA"/>
</dbReference>
<dbReference type="PANTHER" id="PTHR37540">
    <property type="entry name" value="TRANSCRIPTION FACTOR (ACR-2), PUTATIVE-RELATED-RELATED"/>
    <property type="match status" value="1"/>
</dbReference>
<name>A0AAV9Q0B2_9PEZI</name>
<accession>A0AAV9Q0B2</accession>
<evidence type="ECO:0008006" key="4">
    <source>
        <dbReference type="Google" id="ProtNLM"/>
    </source>
</evidence>
<dbReference type="PANTHER" id="PTHR37540:SF5">
    <property type="entry name" value="TRANSCRIPTION FACTOR DOMAIN-CONTAINING PROTEIN"/>
    <property type="match status" value="1"/>
</dbReference>
<evidence type="ECO:0000313" key="2">
    <source>
        <dbReference type="EMBL" id="KAK5531385.1"/>
    </source>
</evidence>
<dbReference type="Proteomes" id="UP001345827">
    <property type="component" value="Unassembled WGS sequence"/>
</dbReference>
<keyword evidence="3" id="KW-1185">Reference proteome</keyword>
<dbReference type="AlphaFoldDB" id="A0AAV9Q0B2"/>
<proteinExistence type="predicted"/>
<sequence>MGNEAVYNDNFLFINKGVKDIGVRNQNQDFAVRSHVNRPYRRWQRRLRDKALKLNGAFPRRWPQTSSSPFGTLTPRPNLPLQRPAPAYRERLQEAQPTRHIRGHTPGLSQEANAAVSPPFTEPDPLQPRGPTRDPSVQPLSLLGNGSSDPFSAAALPITALHHELIRFWEYRFYMALCPPGQSPRFAITANSMWLAEIRGAVADRTQLHAIFASALTYMLRTMPPSQDKRKASSMTYEHRVACLSSLRSLMAHEQSILDLGTLRAIYLAAMMHFFAGEVEECDLHAKAMFSIVSRLGGLGSLDQTLALRLVILDTMLAHGLLQRPRFSTSEWNPGPWSKQTFVTPFGFSSSLHFEDYMLQNSPIHPDIPSGLRPYLKGHREVLCAGHLARRLRHPSTQAAQTSAMLSDGIQQWILVRRYAVSAHCISLYHDLPEWKSCQSPGEEEGKPHVDVNVDLQQSLCLAIEYCQRVIFLCAWEKVAVYIPFHHLRTSLTRVLRGLKEDTAASGLGLEEHGEALFFLFFVGAVGEELALVDFDSGKTNTNTNTTTVATATETSAAGLLSDRWFSKHMAIVAVKIGCVEFDATKALLSRFLYDAIALDRTLEALIAGRG</sequence>
<feature type="region of interest" description="Disordered" evidence="1">
    <location>
        <begin position="59"/>
        <end position="83"/>
    </location>
</feature>
<evidence type="ECO:0000256" key="1">
    <source>
        <dbReference type="SAM" id="MobiDB-lite"/>
    </source>
</evidence>
<protein>
    <recommendedName>
        <fullName evidence="4">Transcription factor domain-containing protein</fullName>
    </recommendedName>
</protein>
<reference evidence="2 3" key="1">
    <citation type="submission" date="2023-06" db="EMBL/GenBank/DDBJ databases">
        <title>Black Yeasts Isolated from many extreme environments.</title>
        <authorList>
            <person name="Coleine C."/>
            <person name="Stajich J.E."/>
            <person name="Selbmann L."/>
        </authorList>
    </citation>
    <scope>NUCLEOTIDE SEQUENCE [LARGE SCALE GENOMIC DNA]</scope>
    <source>
        <strain evidence="2 3">CCFEE 5887</strain>
    </source>
</reference>